<dbReference type="GO" id="GO:0003960">
    <property type="term" value="F:quinone reductase (NADPH) activity"/>
    <property type="evidence" value="ECO:0007669"/>
    <property type="project" value="InterPro"/>
</dbReference>
<dbReference type="FunFam" id="3.40.50.720:FF:000053">
    <property type="entry name" value="Quinone oxidoreductase 1"/>
    <property type="match status" value="1"/>
</dbReference>
<organism evidence="4 5">
    <name type="scientific">Pacificispira spongiicola</name>
    <dbReference type="NCBI Taxonomy" id="2729598"/>
    <lineage>
        <taxon>Bacteria</taxon>
        <taxon>Pseudomonadati</taxon>
        <taxon>Pseudomonadota</taxon>
        <taxon>Alphaproteobacteria</taxon>
        <taxon>Rhodospirillales</taxon>
        <taxon>Rhodospirillaceae</taxon>
        <taxon>Pacificispira</taxon>
    </lineage>
</organism>
<evidence type="ECO:0000259" key="3">
    <source>
        <dbReference type="SMART" id="SM00829"/>
    </source>
</evidence>
<dbReference type="GO" id="GO:0070402">
    <property type="term" value="F:NADPH binding"/>
    <property type="evidence" value="ECO:0007669"/>
    <property type="project" value="TreeGrafter"/>
</dbReference>
<dbReference type="InterPro" id="IPR020843">
    <property type="entry name" value="ER"/>
</dbReference>
<evidence type="ECO:0000313" key="5">
    <source>
        <dbReference type="Proteomes" id="UP000539372"/>
    </source>
</evidence>
<dbReference type="CDD" id="cd05286">
    <property type="entry name" value="QOR2"/>
    <property type="match status" value="1"/>
</dbReference>
<keyword evidence="1" id="KW-0521">NADP</keyword>
<gene>
    <name evidence="4" type="ORF">HH303_10985</name>
</gene>
<dbReference type="GO" id="GO:0035925">
    <property type="term" value="F:mRNA 3'-UTR AU-rich region binding"/>
    <property type="evidence" value="ECO:0007669"/>
    <property type="project" value="TreeGrafter"/>
</dbReference>
<name>A0A7Y0E0I9_9PROT</name>
<keyword evidence="5" id="KW-1185">Reference proteome</keyword>
<feature type="domain" description="Enoyl reductase (ER)" evidence="3">
    <location>
        <begin position="11"/>
        <end position="322"/>
    </location>
</feature>
<dbReference type="InterPro" id="IPR047618">
    <property type="entry name" value="QOR-like"/>
</dbReference>
<dbReference type="GO" id="GO:0008270">
    <property type="term" value="F:zinc ion binding"/>
    <property type="evidence" value="ECO:0007669"/>
    <property type="project" value="InterPro"/>
</dbReference>
<dbReference type="RefSeq" id="WP_169625382.1">
    <property type="nucleotide sequence ID" value="NZ_JABBNT010000003.1"/>
</dbReference>
<evidence type="ECO:0000313" key="4">
    <source>
        <dbReference type="EMBL" id="NMM45004.1"/>
    </source>
</evidence>
<dbReference type="GO" id="GO:0005829">
    <property type="term" value="C:cytosol"/>
    <property type="evidence" value="ECO:0007669"/>
    <property type="project" value="TreeGrafter"/>
</dbReference>
<protein>
    <submittedName>
        <fullName evidence="4">Quinone oxidoreductase</fullName>
    </submittedName>
</protein>
<dbReference type="InterPro" id="IPR011032">
    <property type="entry name" value="GroES-like_sf"/>
</dbReference>
<comment type="caution">
    <text evidence="4">The sequence shown here is derived from an EMBL/GenBank/DDBJ whole genome shotgun (WGS) entry which is preliminary data.</text>
</comment>
<dbReference type="InterPro" id="IPR013149">
    <property type="entry name" value="ADH-like_C"/>
</dbReference>
<dbReference type="SUPFAM" id="SSF51735">
    <property type="entry name" value="NAD(P)-binding Rossmann-fold domains"/>
    <property type="match status" value="1"/>
</dbReference>
<dbReference type="Proteomes" id="UP000539372">
    <property type="component" value="Unassembled WGS sequence"/>
</dbReference>
<dbReference type="PANTHER" id="PTHR48106">
    <property type="entry name" value="QUINONE OXIDOREDUCTASE PIG3-RELATED"/>
    <property type="match status" value="1"/>
</dbReference>
<dbReference type="InterPro" id="IPR013154">
    <property type="entry name" value="ADH-like_N"/>
</dbReference>
<evidence type="ECO:0000256" key="1">
    <source>
        <dbReference type="ARBA" id="ARBA00022857"/>
    </source>
</evidence>
<dbReference type="EMBL" id="JABBNT010000003">
    <property type="protein sequence ID" value="NMM45004.1"/>
    <property type="molecule type" value="Genomic_DNA"/>
</dbReference>
<sequence>MAKAVRIHEPGGPEKLVYEDVDVGDPGPEEIRIKQEFCGLNYIDVYHRTGLYPLPPLPTAIGLEAAGIVSAVGSDVSEFKVGDRVAYAAPPLGAYASERLIPRHRVVKLPDSISLEQAAGMMLQGMTVEYLIRRTYEVQPGDTVLFQAAAGGVGLIACQWLKQIGATVIGTAGSPEKAELAKAHGCDHVILYREEDVAARVREITDGAGVPVVYDGVGAATVEGSLDSLKPRGLFVTFGNASGPIENFNLVTLSAKGSLFLTRPTLMTYTASREDMVSSSTALFDAVAKGLKIEVNQRYALADAAQAHRDLEARKTTGSTIFVV</sequence>
<dbReference type="InterPro" id="IPR036291">
    <property type="entry name" value="NAD(P)-bd_dom_sf"/>
</dbReference>
<accession>A0A7Y0E0I9</accession>
<dbReference type="Gene3D" id="3.40.50.720">
    <property type="entry name" value="NAD(P)-binding Rossmann-like Domain"/>
    <property type="match status" value="1"/>
</dbReference>
<dbReference type="PANTHER" id="PTHR48106:SF13">
    <property type="entry name" value="QUINONE OXIDOREDUCTASE-RELATED"/>
    <property type="match status" value="1"/>
</dbReference>
<dbReference type="InterPro" id="IPR002364">
    <property type="entry name" value="Quin_OxRdtase/zeta-crystal_CS"/>
</dbReference>
<dbReference type="SMART" id="SM00829">
    <property type="entry name" value="PKS_ER"/>
    <property type="match status" value="1"/>
</dbReference>
<evidence type="ECO:0000256" key="2">
    <source>
        <dbReference type="ARBA" id="ARBA00023002"/>
    </source>
</evidence>
<dbReference type="Pfam" id="PF08240">
    <property type="entry name" value="ADH_N"/>
    <property type="match status" value="1"/>
</dbReference>
<dbReference type="Pfam" id="PF00107">
    <property type="entry name" value="ADH_zinc_N"/>
    <property type="match status" value="1"/>
</dbReference>
<dbReference type="NCBIfam" id="NF008024">
    <property type="entry name" value="PRK10754.1"/>
    <property type="match status" value="1"/>
</dbReference>
<dbReference type="AlphaFoldDB" id="A0A7Y0E0I9"/>
<keyword evidence="2" id="KW-0560">Oxidoreductase</keyword>
<reference evidence="4 5" key="1">
    <citation type="submission" date="2020-04" db="EMBL/GenBank/DDBJ databases">
        <title>Rhodospirillaceae bacterium KN72 isolated from deep sea.</title>
        <authorList>
            <person name="Zhang D.-C."/>
        </authorList>
    </citation>
    <scope>NUCLEOTIDE SEQUENCE [LARGE SCALE GENOMIC DNA]</scope>
    <source>
        <strain evidence="4 5">KN72</strain>
    </source>
</reference>
<dbReference type="SUPFAM" id="SSF50129">
    <property type="entry name" value="GroES-like"/>
    <property type="match status" value="1"/>
</dbReference>
<proteinExistence type="predicted"/>
<dbReference type="Gene3D" id="3.90.180.10">
    <property type="entry name" value="Medium-chain alcohol dehydrogenases, catalytic domain"/>
    <property type="match status" value="1"/>
</dbReference>
<dbReference type="PROSITE" id="PS01162">
    <property type="entry name" value="QOR_ZETA_CRYSTAL"/>
    <property type="match status" value="1"/>
</dbReference>